<keyword evidence="2 6" id="KW-0812">Transmembrane</keyword>
<dbReference type="Pfam" id="PF00520">
    <property type="entry name" value="Ion_trans"/>
    <property type="match status" value="1"/>
</dbReference>
<reference evidence="9 10" key="1">
    <citation type="submission" date="2024-11" db="EMBL/GenBank/DDBJ databases">
        <title>Chromosome-level genome assembly of the freshwater bivalve Anodonta woodiana.</title>
        <authorList>
            <person name="Chen X."/>
        </authorList>
    </citation>
    <scope>NUCLEOTIDE SEQUENCE [LARGE SCALE GENOMIC DNA]</scope>
    <source>
        <strain evidence="9">MN2024</strain>
        <tissue evidence="9">Gills</tissue>
    </source>
</reference>
<evidence type="ECO:0000256" key="3">
    <source>
        <dbReference type="ARBA" id="ARBA00022989"/>
    </source>
</evidence>
<evidence type="ECO:0000256" key="4">
    <source>
        <dbReference type="ARBA" id="ARBA00023136"/>
    </source>
</evidence>
<feature type="transmembrane region" description="Helical" evidence="6">
    <location>
        <begin position="494"/>
        <end position="517"/>
    </location>
</feature>
<name>A0ABD3WTH3_SINWO</name>
<dbReference type="InterPro" id="IPR057366">
    <property type="entry name" value="TRPM-like"/>
</dbReference>
<feature type="domain" description="Ion transport" evidence="7">
    <location>
        <begin position="374"/>
        <end position="615"/>
    </location>
</feature>
<feature type="compositionally biased region" description="Basic and acidic residues" evidence="5">
    <location>
        <begin position="700"/>
        <end position="711"/>
    </location>
</feature>
<accession>A0ABD3WTH3</accession>
<dbReference type="Pfam" id="PF25508">
    <property type="entry name" value="TRPM2"/>
    <property type="match status" value="2"/>
</dbReference>
<evidence type="ECO:0000256" key="5">
    <source>
        <dbReference type="SAM" id="MobiDB-lite"/>
    </source>
</evidence>
<feature type="transmembrane region" description="Helical" evidence="6">
    <location>
        <begin position="278"/>
        <end position="300"/>
    </location>
</feature>
<feature type="domain" description="TRPM-like" evidence="8">
    <location>
        <begin position="133"/>
        <end position="263"/>
    </location>
</feature>
<evidence type="ECO:0000313" key="9">
    <source>
        <dbReference type="EMBL" id="KAL3875815.1"/>
    </source>
</evidence>
<dbReference type="Proteomes" id="UP001634394">
    <property type="component" value="Unassembled WGS sequence"/>
</dbReference>
<keyword evidence="4 6" id="KW-0472">Membrane</keyword>
<dbReference type="PANTHER" id="PTHR13800:SF12">
    <property type="entry name" value="TRANSIENT RECEPTOR POTENTIAL CATION CHANNEL SUBFAMILY M MEMBER-LIKE 2"/>
    <property type="match status" value="1"/>
</dbReference>
<evidence type="ECO:0000256" key="1">
    <source>
        <dbReference type="ARBA" id="ARBA00004141"/>
    </source>
</evidence>
<dbReference type="PANTHER" id="PTHR13800">
    <property type="entry name" value="TRANSIENT RECEPTOR POTENTIAL CATION CHANNEL, SUBFAMILY M, MEMBER 6"/>
    <property type="match status" value="1"/>
</dbReference>
<gene>
    <name evidence="9" type="ORF">ACJMK2_033730</name>
</gene>
<dbReference type="GO" id="GO:0016020">
    <property type="term" value="C:membrane"/>
    <property type="evidence" value="ECO:0007669"/>
    <property type="project" value="UniProtKB-SubCell"/>
</dbReference>
<feature type="domain" description="TRPM-like" evidence="8">
    <location>
        <begin position="65"/>
        <end position="115"/>
    </location>
</feature>
<keyword evidence="3 6" id="KW-1133">Transmembrane helix</keyword>
<evidence type="ECO:0000256" key="6">
    <source>
        <dbReference type="SAM" id="Phobius"/>
    </source>
</evidence>
<feature type="region of interest" description="Disordered" evidence="5">
    <location>
        <begin position="692"/>
        <end position="711"/>
    </location>
</feature>
<dbReference type="EMBL" id="JBJQND010000005">
    <property type="protein sequence ID" value="KAL3875815.1"/>
    <property type="molecule type" value="Genomic_DNA"/>
</dbReference>
<feature type="transmembrane region" description="Helical" evidence="6">
    <location>
        <begin position="586"/>
        <end position="608"/>
    </location>
</feature>
<comment type="subcellular location">
    <subcellularLocation>
        <location evidence="1">Membrane</location>
        <topology evidence="1">Multi-pass membrane protein</topology>
    </subcellularLocation>
</comment>
<organism evidence="9 10">
    <name type="scientific">Sinanodonta woodiana</name>
    <name type="common">Chinese pond mussel</name>
    <name type="synonym">Anodonta woodiana</name>
    <dbReference type="NCBI Taxonomy" id="1069815"/>
    <lineage>
        <taxon>Eukaryota</taxon>
        <taxon>Metazoa</taxon>
        <taxon>Spiralia</taxon>
        <taxon>Lophotrochozoa</taxon>
        <taxon>Mollusca</taxon>
        <taxon>Bivalvia</taxon>
        <taxon>Autobranchia</taxon>
        <taxon>Heteroconchia</taxon>
        <taxon>Palaeoheterodonta</taxon>
        <taxon>Unionida</taxon>
        <taxon>Unionoidea</taxon>
        <taxon>Unionidae</taxon>
        <taxon>Unioninae</taxon>
        <taxon>Sinanodonta</taxon>
    </lineage>
</organism>
<evidence type="ECO:0000259" key="7">
    <source>
        <dbReference type="Pfam" id="PF00520"/>
    </source>
</evidence>
<dbReference type="InterPro" id="IPR005821">
    <property type="entry name" value="Ion_trans_dom"/>
</dbReference>
<dbReference type="InterPro" id="IPR050927">
    <property type="entry name" value="TRPM"/>
</dbReference>
<comment type="caution">
    <text evidence="9">The sequence shown here is derived from an EMBL/GenBank/DDBJ whole genome shotgun (WGS) entry which is preliminary data.</text>
</comment>
<evidence type="ECO:0000259" key="8">
    <source>
        <dbReference type="Pfam" id="PF25508"/>
    </source>
</evidence>
<protein>
    <submittedName>
        <fullName evidence="9">Uncharacterized protein</fullName>
    </submittedName>
</protein>
<feature type="transmembrane region" description="Helical" evidence="6">
    <location>
        <begin position="434"/>
        <end position="450"/>
    </location>
</feature>
<keyword evidence="10" id="KW-1185">Reference proteome</keyword>
<sequence>MIPSLKINIFDINEADTKNIDRAILDALLKAKKSNSEAQLTLALAWNRSDIAKEKIITGTYSNRKKWKKKGDLLYHAMFTALVQDRVDFVPLFLDCGVSFSKFLSIETLWNLYTYSFLNYSDSSAHLLNQLIKDIKNNNKTNKWDFEQPEKELFLWAVLFNREDMARMFWKMSKNNIAGALVACALLKSLATKADHHEELELKDKLLKHSEKYEDLATDVLGECYRKDKQLSHQLIVRQIKNYGNTTLLTLAHVNELMNFMGHTCCQTKLNLIWKGKMATNTSILLILGSIILPVLTRLIKFPSLSKERTCGNQVGPDTQDEDQKEKASSKSKTCLNKHNVVVNCVYGLWYFYSAPITVFIFNAISYLSFLGIFSYFVLTDLYPGKPSVLEYITWGWIGTMVLEEFRQVAARDQQSLKFKVCSWFSDIWNKFDLVMYSLFLVSIITRCVLSENQFTWARIIYSITLAVCYLRFMQVFFVEKHIGPKVIMIKNMIVDLMFFMMIFAIFLLSFGVAYQANLFPNSEPNWNLLKKVVYMPYWQMYGELFLDNMEGKPEDNCIKNETQWRALGGYGRCPAENALVPLLGAVYLVLTNILLINLLIAMFSYTFQKVQVQSENVWRFYRFSLVHEYYDRPFLCPPFIIFNHLFRIGRYIYNGCKLSESKNEFRLKLDEKEDNRSTLFEKGETEVYLSSSQRQQLDSVEKKVTTTHER</sequence>
<feature type="transmembrane region" description="Helical" evidence="6">
    <location>
        <begin position="359"/>
        <end position="379"/>
    </location>
</feature>
<evidence type="ECO:0000256" key="2">
    <source>
        <dbReference type="ARBA" id="ARBA00022692"/>
    </source>
</evidence>
<proteinExistence type="predicted"/>
<feature type="transmembrane region" description="Helical" evidence="6">
    <location>
        <begin position="456"/>
        <end position="473"/>
    </location>
</feature>
<dbReference type="AlphaFoldDB" id="A0ABD3WTH3"/>
<evidence type="ECO:0000313" key="10">
    <source>
        <dbReference type="Proteomes" id="UP001634394"/>
    </source>
</evidence>